<accession>A0A5N0EGM6</accession>
<dbReference type="Proteomes" id="UP000323876">
    <property type="component" value="Unassembled WGS sequence"/>
</dbReference>
<dbReference type="OrthoDB" id="2151407at2"/>
<reference evidence="2 3" key="1">
    <citation type="submission" date="2019-09" db="EMBL/GenBank/DDBJ databases">
        <authorList>
            <person name="Wang X."/>
        </authorList>
    </citation>
    <scope>NUCLEOTIDE SEQUENCE [LARGE SCALE GENOMIC DNA]</scope>
    <source>
        <strain evidence="2 3">CICC 11023</strain>
    </source>
</reference>
<feature type="transmembrane region" description="Helical" evidence="1">
    <location>
        <begin position="138"/>
        <end position="161"/>
    </location>
</feature>
<keyword evidence="1" id="KW-1133">Transmembrane helix</keyword>
<gene>
    <name evidence="2" type="ORF">F3087_16995</name>
</gene>
<feature type="transmembrane region" description="Helical" evidence="1">
    <location>
        <begin position="225"/>
        <end position="245"/>
    </location>
</feature>
<keyword evidence="3" id="KW-1185">Reference proteome</keyword>
<protein>
    <recommendedName>
        <fullName evidence="4">ABC transporter permease</fullName>
    </recommendedName>
</protein>
<evidence type="ECO:0000256" key="1">
    <source>
        <dbReference type="SAM" id="Phobius"/>
    </source>
</evidence>
<dbReference type="AlphaFoldDB" id="A0A5N0EGM6"/>
<feature type="transmembrane region" description="Helical" evidence="1">
    <location>
        <begin position="196"/>
        <end position="218"/>
    </location>
</feature>
<name>A0A5N0EGM6_9NOCA</name>
<dbReference type="EMBL" id="VXLC01000006">
    <property type="protein sequence ID" value="KAA8887394.1"/>
    <property type="molecule type" value="Genomic_DNA"/>
</dbReference>
<keyword evidence="1" id="KW-0812">Transmembrane</keyword>
<evidence type="ECO:0008006" key="4">
    <source>
        <dbReference type="Google" id="ProtNLM"/>
    </source>
</evidence>
<organism evidence="2 3">
    <name type="scientific">Nocardia colli</name>
    <dbReference type="NCBI Taxonomy" id="2545717"/>
    <lineage>
        <taxon>Bacteria</taxon>
        <taxon>Bacillati</taxon>
        <taxon>Actinomycetota</taxon>
        <taxon>Actinomycetes</taxon>
        <taxon>Mycobacteriales</taxon>
        <taxon>Nocardiaceae</taxon>
        <taxon>Nocardia</taxon>
    </lineage>
</organism>
<feature type="transmembrane region" description="Helical" evidence="1">
    <location>
        <begin position="286"/>
        <end position="305"/>
    </location>
</feature>
<evidence type="ECO:0000313" key="3">
    <source>
        <dbReference type="Proteomes" id="UP000323876"/>
    </source>
</evidence>
<sequence length="324" mass="32234">MTTTQRALAVAVGAALLQALMLIAFAWPAAHIAPRDLPIAVTGPQADMVVTQLVEHSPGAFDIARPADEAAARVAIADREVYGAIVTGDGPPRVLIASAASPAVAQQLTQIGQQMAGGPAARVEDVVAADSDDPRGTAFGAMVLPLALSGIAAGVLLSLLIPTVGGKALGLATFGVVGGLLSMEIIQGWMSVVPGSYLELSAVAGLVSFAVAGAVVGLSTAIGRAGIALAALAMLLIGNPFSAAASAPELLPQPWGALGQFLPPGAASSLLRSVAFFDGAGAIKPLVVLLIWALAALALLALGALRTRRPAETPTPAPVPATVS</sequence>
<proteinExistence type="predicted"/>
<evidence type="ECO:0000313" key="2">
    <source>
        <dbReference type="EMBL" id="KAA8887394.1"/>
    </source>
</evidence>
<dbReference type="RefSeq" id="WP_150402970.1">
    <property type="nucleotide sequence ID" value="NZ_VXLC01000006.1"/>
</dbReference>
<keyword evidence="1" id="KW-0472">Membrane</keyword>
<feature type="transmembrane region" description="Helical" evidence="1">
    <location>
        <begin position="168"/>
        <end position="190"/>
    </location>
</feature>
<comment type="caution">
    <text evidence="2">The sequence shown here is derived from an EMBL/GenBank/DDBJ whole genome shotgun (WGS) entry which is preliminary data.</text>
</comment>